<dbReference type="InterPro" id="IPR029034">
    <property type="entry name" value="Cystine-knot_cytokine"/>
</dbReference>
<evidence type="ECO:0000259" key="13">
    <source>
        <dbReference type="PROSITE" id="PS51362"/>
    </source>
</evidence>
<dbReference type="OMA" id="DYSDQFD"/>
<evidence type="ECO:0000256" key="12">
    <source>
        <dbReference type="SAM" id="MobiDB-lite"/>
    </source>
</evidence>
<evidence type="ECO:0000256" key="3">
    <source>
        <dbReference type="ARBA" id="ARBA00015922"/>
    </source>
</evidence>
<evidence type="ECO:0000256" key="8">
    <source>
        <dbReference type="ARBA" id="ARBA00023157"/>
    </source>
</evidence>
<dbReference type="InterPro" id="IPR016649">
    <property type="entry name" value="GDNF"/>
</dbReference>
<dbReference type="GO" id="GO:1904338">
    <property type="term" value="P:regulation of dopaminergic neuron differentiation"/>
    <property type="evidence" value="ECO:0007669"/>
    <property type="project" value="Ensembl"/>
</dbReference>
<dbReference type="GO" id="GO:0048484">
    <property type="term" value="P:enteric nervous system development"/>
    <property type="evidence" value="ECO:0007669"/>
    <property type="project" value="Ensembl"/>
</dbReference>
<dbReference type="PANTHER" id="PTHR12173:SF1">
    <property type="entry name" value="GLIAL CELL LINE-DERIVED NEUROTROPHIC FACTOR"/>
    <property type="match status" value="1"/>
</dbReference>
<evidence type="ECO:0000313" key="14">
    <source>
        <dbReference type="Ensembl" id="ENSATEP00000043927.2"/>
    </source>
</evidence>
<keyword evidence="15" id="KW-1185">Reference proteome</keyword>
<dbReference type="GeneTree" id="ENSGT00950000182993"/>
<reference evidence="14" key="3">
    <citation type="submission" date="2025-09" db="UniProtKB">
        <authorList>
            <consortium name="Ensembl"/>
        </authorList>
    </citation>
    <scope>IDENTIFICATION</scope>
</reference>
<dbReference type="Gene3D" id="2.10.90.10">
    <property type="entry name" value="Cystine-knot cytokines"/>
    <property type="match status" value="1"/>
</dbReference>
<comment type="subcellular location">
    <subcellularLocation>
        <location evidence="1">Secreted</location>
    </subcellularLocation>
</comment>
<keyword evidence="7 11" id="KW-0339">Growth factor</keyword>
<evidence type="ECO:0000256" key="9">
    <source>
        <dbReference type="ARBA" id="ARBA00023180"/>
    </source>
</evidence>
<dbReference type="PROSITE" id="PS51362">
    <property type="entry name" value="TGF_BETA_2"/>
    <property type="match status" value="1"/>
</dbReference>
<dbReference type="FunCoup" id="A0A7N6A609">
    <property type="interactions" value="995"/>
</dbReference>
<feature type="disulfide bond" evidence="10">
    <location>
        <begin position="216"/>
        <end position="277"/>
    </location>
</feature>
<feature type="disulfide bond" evidence="10">
    <location>
        <begin position="185"/>
        <end position="246"/>
    </location>
</feature>
<feature type="compositionally biased region" description="Basic residues" evidence="12">
    <location>
        <begin position="152"/>
        <end position="161"/>
    </location>
</feature>
<keyword evidence="4" id="KW-0964">Secreted</keyword>
<reference evidence="14" key="2">
    <citation type="submission" date="2025-08" db="UniProtKB">
        <authorList>
            <consortium name="Ensembl"/>
        </authorList>
    </citation>
    <scope>IDENTIFICATION</scope>
</reference>
<dbReference type="GO" id="GO:0005615">
    <property type="term" value="C:extracellular space"/>
    <property type="evidence" value="ECO:0007669"/>
    <property type="project" value="TreeGrafter"/>
</dbReference>
<keyword evidence="9" id="KW-0325">Glycoprotein</keyword>
<feature type="disulfide bond" evidence="10">
    <location>
        <begin position="212"/>
        <end position="275"/>
    </location>
</feature>
<dbReference type="CTD" id="79379"/>
<protein>
    <recommendedName>
        <fullName evidence="3">Glial cell line-derived neurotrophic factor</fullName>
    </recommendedName>
</protein>
<comment type="similarity">
    <text evidence="2">Belongs to the TGF-beta family. GDNF subfamily.</text>
</comment>
<dbReference type="GO" id="GO:0004709">
    <property type="term" value="F:MAP kinase kinase kinase activity"/>
    <property type="evidence" value="ECO:0007669"/>
    <property type="project" value="Ensembl"/>
</dbReference>
<dbReference type="GeneID" id="113159514"/>
<keyword evidence="6" id="KW-0732">Signal</keyword>
<dbReference type="SUPFAM" id="SSF57501">
    <property type="entry name" value="Cystine-knot cytokines"/>
    <property type="match status" value="1"/>
</dbReference>
<proteinExistence type="inferred from homology"/>
<organism evidence="14 15">
    <name type="scientific">Anabas testudineus</name>
    <name type="common">Climbing perch</name>
    <name type="synonym">Anthias testudineus</name>
    <dbReference type="NCBI Taxonomy" id="64144"/>
    <lineage>
        <taxon>Eukaryota</taxon>
        <taxon>Metazoa</taxon>
        <taxon>Chordata</taxon>
        <taxon>Craniata</taxon>
        <taxon>Vertebrata</taxon>
        <taxon>Euteleostomi</taxon>
        <taxon>Actinopterygii</taxon>
        <taxon>Neopterygii</taxon>
        <taxon>Teleostei</taxon>
        <taxon>Neoteleostei</taxon>
        <taxon>Acanthomorphata</taxon>
        <taxon>Anabantaria</taxon>
        <taxon>Anabantiformes</taxon>
        <taxon>Anabantoidei</taxon>
        <taxon>Anabantidae</taxon>
        <taxon>Anabas</taxon>
    </lineage>
</organism>
<sequence length="278" mass="31164">MDKEGVDQEEAAVLNAFFIGTESKMKLWDVLATCLLLLSSVATRPLYQNTQPAKRTYFPSSYSDPASLSVEDKEPTFQRENHNLQEISMEDQYDIAGPYPEQFDDVMDFIKATIGRLRRSSEPSGSSRGRREERQRGAANTGGTRSEGKGHGDRRRGRGRGGSRGGKGNRGEKKREGISVQSRGCLLKEVHLNVTDLGLGYQTKEELIFRYCSGPCVEAETNYDKILNNLTHNKKLDKDTPSRTCCRPIAFDDDLSFLDDNVVYHTLKKHSARKCGCV</sequence>
<dbReference type="GO" id="GO:0030971">
    <property type="term" value="F:receptor tyrosine kinase binding"/>
    <property type="evidence" value="ECO:0007669"/>
    <property type="project" value="InterPro"/>
</dbReference>
<dbReference type="Pfam" id="PF00019">
    <property type="entry name" value="TGF_beta"/>
    <property type="match status" value="1"/>
</dbReference>
<reference evidence="14" key="1">
    <citation type="submission" date="2021-04" db="EMBL/GenBank/DDBJ databases">
        <authorList>
            <consortium name="Wellcome Sanger Institute Data Sharing"/>
        </authorList>
    </citation>
    <scope>NUCLEOTIDE SEQUENCE [LARGE SCALE GENOMIC DNA]</scope>
</reference>
<dbReference type="FunFam" id="2.10.90.10:FF:000015">
    <property type="entry name" value="Glial cell line-derived neurotrophic factor"/>
    <property type="match status" value="1"/>
</dbReference>
<dbReference type="GO" id="GO:0030116">
    <property type="term" value="F:glial cell-derived neurotrophic factor receptor binding"/>
    <property type="evidence" value="ECO:0007669"/>
    <property type="project" value="InterPro"/>
</dbReference>
<evidence type="ECO:0000256" key="2">
    <source>
        <dbReference type="ARBA" id="ARBA00009832"/>
    </source>
</evidence>
<dbReference type="Ensembl" id="ENSATET00000069726.2">
    <property type="protein sequence ID" value="ENSATEP00000043927.2"/>
    <property type="gene ID" value="ENSATEG00000025610.2"/>
</dbReference>
<evidence type="ECO:0000256" key="10">
    <source>
        <dbReference type="PIRSR" id="PIRSR016238-1"/>
    </source>
</evidence>
<dbReference type="AlphaFoldDB" id="A0A7N6A609"/>
<name>A0A7N6A609_ANATE</name>
<feature type="region of interest" description="Disordered" evidence="12">
    <location>
        <begin position="117"/>
        <end position="178"/>
    </location>
</feature>
<dbReference type="GO" id="GO:0008083">
    <property type="term" value="F:growth factor activity"/>
    <property type="evidence" value="ECO:0007669"/>
    <property type="project" value="UniProtKB-KW"/>
</dbReference>
<evidence type="ECO:0000256" key="6">
    <source>
        <dbReference type="ARBA" id="ARBA00022729"/>
    </source>
</evidence>
<dbReference type="InParanoid" id="A0A7N6A609"/>
<evidence type="ECO:0000256" key="4">
    <source>
        <dbReference type="ARBA" id="ARBA00022525"/>
    </source>
</evidence>
<evidence type="ECO:0000313" key="15">
    <source>
        <dbReference type="Proteomes" id="UP000265040"/>
    </source>
</evidence>
<dbReference type="GO" id="GO:0043524">
    <property type="term" value="P:negative regulation of neuron apoptotic process"/>
    <property type="evidence" value="ECO:0007669"/>
    <property type="project" value="TreeGrafter"/>
</dbReference>
<dbReference type="GO" id="GO:0021536">
    <property type="term" value="P:diencephalon development"/>
    <property type="evidence" value="ECO:0007669"/>
    <property type="project" value="Ensembl"/>
</dbReference>
<dbReference type="InterPro" id="IPR043401">
    <property type="entry name" value="GDNF_fam"/>
</dbReference>
<dbReference type="GO" id="GO:0090190">
    <property type="term" value="P:positive regulation of branching involved in ureteric bud morphogenesis"/>
    <property type="evidence" value="ECO:0007669"/>
    <property type="project" value="TreeGrafter"/>
</dbReference>
<feature type="domain" description="TGF-beta family profile" evidence="13">
    <location>
        <begin position="155"/>
        <end position="278"/>
    </location>
</feature>
<accession>A0A7N6A609</accession>
<dbReference type="Proteomes" id="UP000265040">
    <property type="component" value="Chromosome 12"/>
</dbReference>
<feature type="disulfide bond" description="Interchain" evidence="10">
    <location>
        <position position="245"/>
    </location>
</feature>
<evidence type="ECO:0000256" key="5">
    <source>
        <dbReference type="ARBA" id="ARBA00022685"/>
    </source>
</evidence>
<dbReference type="PANTHER" id="PTHR12173">
    <property type="entry name" value="GDNF SUBFAMILY OF TGF-BETA FAMILY"/>
    <property type="match status" value="1"/>
</dbReference>
<dbReference type="RefSeq" id="XP_026212028.1">
    <property type="nucleotide sequence ID" value="XM_026356243.1"/>
</dbReference>
<dbReference type="InterPro" id="IPR001839">
    <property type="entry name" value="TGF-b_C"/>
</dbReference>
<evidence type="ECO:0000256" key="7">
    <source>
        <dbReference type="ARBA" id="ARBA00023030"/>
    </source>
</evidence>
<keyword evidence="5" id="KW-0165">Cleavage on pair of basic residues</keyword>
<dbReference type="GO" id="GO:0065003">
    <property type="term" value="P:protein-containing complex assembly"/>
    <property type="evidence" value="ECO:0007669"/>
    <property type="project" value="Ensembl"/>
</dbReference>
<evidence type="ECO:0000256" key="1">
    <source>
        <dbReference type="ARBA" id="ARBA00004613"/>
    </source>
</evidence>
<dbReference type="GO" id="GO:0007422">
    <property type="term" value="P:peripheral nervous system development"/>
    <property type="evidence" value="ECO:0007669"/>
    <property type="project" value="TreeGrafter"/>
</dbReference>
<keyword evidence="8 10" id="KW-1015">Disulfide bond</keyword>
<dbReference type="PIRSF" id="PIRSF016238">
    <property type="entry name" value="GDNF"/>
    <property type="match status" value="1"/>
</dbReference>
<evidence type="ECO:0000256" key="11">
    <source>
        <dbReference type="RuleBase" id="RU000354"/>
    </source>
</evidence>